<dbReference type="InterPro" id="IPR029017">
    <property type="entry name" value="Enolase-like_N"/>
</dbReference>
<comment type="caution">
    <text evidence="3">The sequence shown here is derived from an EMBL/GenBank/DDBJ whole genome shotgun (WGS) entry which is preliminary data.</text>
</comment>
<evidence type="ECO:0000256" key="1">
    <source>
        <dbReference type="ARBA" id="ARBA00023239"/>
    </source>
</evidence>
<dbReference type="CDD" id="cd03316">
    <property type="entry name" value="MR_like"/>
    <property type="match status" value="1"/>
</dbReference>
<dbReference type="AlphaFoldDB" id="A0A1F6D4F5"/>
<evidence type="ECO:0000313" key="4">
    <source>
        <dbReference type="Proteomes" id="UP000178606"/>
    </source>
</evidence>
<dbReference type="SFLD" id="SFLDS00001">
    <property type="entry name" value="Enolase"/>
    <property type="match status" value="1"/>
</dbReference>
<accession>A0A1F6D4F5</accession>
<sequence>MKITGFDLDAVHVNHRGDWVFVHVNTDAGIRGIGELLAGRNYGGRVAAVRELEGALVGRDPRQIAQIVHEFSQGQPGRDRVCALSAVEQALWDILGKSLGAPVRALLGGACRQEVRLYANINRATVDRTPEGFARNAAAAVAGGFDAVKLAPFDGMPMGMDSAREAGPGIACMRAVREAIGPGVGLMIDCHSHLTVKGALEVADALRGLDLFWYEQPTPESDVGACIEVKGRCGLRVAGGEERMLRQGFREALERGMMDVIMPDVTVVGGIGELKRVADMAGAWDVPTSPHGPFGPVMIAAGVQAMAAHPDFLILEFGWGEVPWRSDLIAPPERIERGRMAIGDAPGLGVELNMEVVEAHRVKV</sequence>
<dbReference type="EMBL" id="MFKF01000039">
    <property type="protein sequence ID" value="OGG56255.1"/>
    <property type="molecule type" value="Genomic_DNA"/>
</dbReference>
<dbReference type="InterPro" id="IPR029065">
    <property type="entry name" value="Enolase_C-like"/>
</dbReference>
<dbReference type="PANTHER" id="PTHR48080:SF2">
    <property type="entry name" value="D-GALACTONATE DEHYDRATASE"/>
    <property type="match status" value="1"/>
</dbReference>
<dbReference type="GO" id="GO:0009063">
    <property type="term" value="P:amino acid catabolic process"/>
    <property type="evidence" value="ECO:0007669"/>
    <property type="project" value="InterPro"/>
</dbReference>
<dbReference type="Pfam" id="PF13378">
    <property type="entry name" value="MR_MLE_C"/>
    <property type="match status" value="1"/>
</dbReference>
<dbReference type="InterPro" id="IPR013342">
    <property type="entry name" value="Mandelate_racemase_C"/>
</dbReference>
<reference evidence="3 4" key="1">
    <citation type="journal article" date="2016" name="Nat. Commun.">
        <title>Thousands of microbial genomes shed light on interconnected biogeochemical processes in an aquifer system.</title>
        <authorList>
            <person name="Anantharaman K."/>
            <person name="Brown C.T."/>
            <person name="Hug L.A."/>
            <person name="Sharon I."/>
            <person name="Castelle C.J."/>
            <person name="Probst A.J."/>
            <person name="Thomas B.C."/>
            <person name="Singh A."/>
            <person name="Wilkins M.J."/>
            <person name="Karaoz U."/>
            <person name="Brodie E.L."/>
            <person name="Williams K.H."/>
            <person name="Hubbard S.S."/>
            <person name="Banfield J.F."/>
        </authorList>
    </citation>
    <scope>NUCLEOTIDE SEQUENCE [LARGE SCALE GENOMIC DNA]</scope>
    <source>
        <strain evidence="4">RIFCSPLOWO2_12_FULL_64_10</strain>
    </source>
</reference>
<dbReference type="Gene3D" id="3.20.20.120">
    <property type="entry name" value="Enolase-like C-terminal domain"/>
    <property type="match status" value="1"/>
</dbReference>
<keyword evidence="1" id="KW-0456">Lyase</keyword>
<evidence type="ECO:0000313" key="3">
    <source>
        <dbReference type="EMBL" id="OGG56255.1"/>
    </source>
</evidence>
<dbReference type="Proteomes" id="UP000178606">
    <property type="component" value="Unassembled WGS sequence"/>
</dbReference>
<feature type="domain" description="Mandelate racemase/muconate lactonizing enzyme C-terminal" evidence="2">
    <location>
        <begin position="130"/>
        <end position="236"/>
    </location>
</feature>
<name>A0A1F6D4F5_HANXR</name>
<dbReference type="SFLD" id="SFLDG00179">
    <property type="entry name" value="mandelate_racemase"/>
    <property type="match status" value="1"/>
</dbReference>
<proteinExistence type="predicted"/>
<organism evidence="3 4">
    <name type="scientific">Handelsmanbacteria sp. (strain RIFCSPLOWO2_12_FULL_64_10)</name>
    <dbReference type="NCBI Taxonomy" id="1817868"/>
    <lineage>
        <taxon>Bacteria</taxon>
        <taxon>Candidatus Handelsmaniibacteriota</taxon>
    </lineage>
</organism>
<dbReference type="GO" id="GO:0016829">
    <property type="term" value="F:lyase activity"/>
    <property type="evidence" value="ECO:0007669"/>
    <property type="project" value="UniProtKB-KW"/>
</dbReference>
<dbReference type="InterPro" id="IPR036849">
    <property type="entry name" value="Enolase-like_C_sf"/>
</dbReference>
<dbReference type="InterPro" id="IPR034593">
    <property type="entry name" value="DgoD-like"/>
</dbReference>
<evidence type="ECO:0000259" key="2">
    <source>
        <dbReference type="SMART" id="SM00922"/>
    </source>
</evidence>
<dbReference type="Pfam" id="PF02746">
    <property type="entry name" value="MR_MLE_N"/>
    <property type="match status" value="1"/>
</dbReference>
<dbReference type="PROSITE" id="PS00908">
    <property type="entry name" value="MR_MLE_1"/>
    <property type="match status" value="1"/>
</dbReference>
<protein>
    <recommendedName>
        <fullName evidence="2">Mandelate racemase/muconate lactonizing enzyme C-terminal domain-containing protein</fullName>
    </recommendedName>
</protein>
<dbReference type="SUPFAM" id="SSF54826">
    <property type="entry name" value="Enolase N-terminal domain-like"/>
    <property type="match status" value="1"/>
</dbReference>
<dbReference type="Gene3D" id="3.30.390.10">
    <property type="entry name" value="Enolase-like, N-terminal domain"/>
    <property type="match status" value="1"/>
</dbReference>
<dbReference type="PANTHER" id="PTHR48080">
    <property type="entry name" value="D-GALACTONATE DEHYDRATASE-RELATED"/>
    <property type="match status" value="1"/>
</dbReference>
<dbReference type="SMART" id="SM00922">
    <property type="entry name" value="MR_MLE"/>
    <property type="match status" value="1"/>
</dbReference>
<dbReference type="SUPFAM" id="SSF51604">
    <property type="entry name" value="Enolase C-terminal domain-like"/>
    <property type="match status" value="1"/>
</dbReference>
<dbReference type="InterPro" id="IPR013341">
    <property type="entry name" value="Mandelate_racemase_N_dom"/>
</dbReference>
<dbReference type="InterPro" id="IPR018110">
    <property type="entry name" value="Mandel_Rmase/mucon_lact_enz_CS"/>
</dbReference>
<gene>
    <name evidence="3" type="ORF">A3F84_10305</name>
</gene>